<keyword evidence="3" id="KW-1185">Reference proteome</keyword>
<dbReference type="PANTHER" id="PTHR34821:SF2">
    <property type="entry name" value="INNER MEMBRANE PROTEIN YDCZ"/>
    <property type="match status" value="1"/>
</dbReference>
<feature type="transmembrane region" description="Helical" evidence="1">
    <location>
        <begin position="6"/>
        <end position="24"/>
    </location>
</feature>
<feature type="transmembrane region" description="Helical" evidence="1">
    <location>
        <begin position="99"/>
        <end position="123"/>
    </location>
</feature>
<sequence length="149" mass="15718">MFTRFVLFILVALGGAGLAIQMAWNARLRASIGSPVLTTIVSVFVTLLSLTLVWVSGATPRGSIPAFNSLPQWAWFGGIFAAYYLVASLIAIPKLGTAVVFSLVIAGQMVAALILDSTGAFGVAQISLSLYRILGTVLLLIGVILIQKH</sequence>
<feature type="transmembrane region" description="Helical" evidence="1">
    <location>
        <begin position="129"/>
        <end position="146"/>
    </location>
</feature>
<protein>
    <recommendedName>
        <fullName evidence="4">DMT family transporter</fullName>
    </recommendedName>
</protein>
<dbReference type="AlphaFoldDB" id="A0A433VS07"/>
<evidence type="ECO:0000313" key="3">
    <source>
        <dbReference type="Proteomes" id="UP000271624"/>
    </source>
</evidence>
<evidence type="ECO:0008006" key="4">
    <source>
        <dbReference type="Google" id="ProtNLM"/>
    </source>
</evidence>
<name>A0A433VS07_9CYAN</name>
<dbReference type="Pfam" id="PF04657">
    <property type="entry name" value="DMT_YdcZ"/>
    <property type="match status" value="1"/>
</dbReference>
<dbReference type="Proteomes" id="UP000271624">
    <property type="component" value="Unassembled WGS sequence"/>
</dbReference>
<dbReference type="InterPro" id="IPR006750">
    <property type="entry name" value="YdcZ"/>
</dbReference>
<feature type="transmembrane region" description="Helical" evidence="1">
    <location>
        <begin position="75"/>
        <end position="92"/>
    </location>
</feature>
<organism evidence="2 3">
    <name type="scientific">Dulcicalothrix desertica PCC 7102</name>
    <dbReference type="NCBI Taxonomy" id="232991"/>
    <lineage>
        <taxon>Bacteria</taxon>
        <taxon>Bacillati</taxon>
        <taxon>Cyanobacteriota</taxon>
        <taxon>Cyanophyceae</taxon>
        <taxon>Nostocales</taxon>
        <taxon>Calotrichaceae</taxon>
        <taxon>Dulcicalothrix</taxon>
    </lineage>
</organism>
<evidence type="ECO:0000256" key="1">
    <source>
        <dbReference type="SAM" id="Phobius"/>
    </source>
</evidence>
<keyword evidence="1" id="KW-0472">Membrane</keyword>
<evidence type="ECO:0000313" key="2">
    <source>
        <dbReference type="EMBL" id="RUT08859.1"/>
    </source>
</evidence>
<proteinExistence type="predicted"/>
<keyword evidence="1" id="KW-0812">Transmembrane</keyword>
<dbReference type="PANTHER" id="PTHR34821">
    <property type="entry name" value="INNER MEMBRANE PROTEIN YDCZ"/>
    <property type="match status" value="1"/>
</dbReference>
<keyword evidence="1" id="KW-1133">Transmembrane helix</keyword>
<gene>
    <name evidence="2" type="ORF">DSM106972_009120</name>
</gene>
<comment type="caution">
    <text evidence="2">The sequence shown here is derived from an EMBL/GenBank/DDBJ whole genome shotgun (WGS) entry which is preliminary data.</text>
</comment>
<dbReference type="EMBL" id="RSCL01000002">
    <property type="protein sequence ID" value="RUT08859.1"/>
    <property type="molecule type" value="Genomic_DNA"/>
</dbReference>
<reference evidence="2" key="1">
    <citation type="submission" date="2018-12" db="EMBL/GenBank/DDBJ databases">
        <authorList>
            <person name="Will S."/>
            <person name="Neumann-Schaal M."/>
            <person name="Henke P."/>
        </authorList>
    </citation>
    <scope>NUCLEOTIDE SEQUENCE</scope>
    <source>
        <strain evidence="2">PCC 7102</strain>
    </source>
</reference>
<accession>A0A433VS07</accession>
<dbReference type="RefSeq" id="WP_186538788.1">
    <property type="nucleotide sequence ID" value="NZ_RSCL01000002.1"/>
</dbReference>
<feature type="transmembrane region" description="Helical" evidence="1">
    <location>
        <begin position="36"/>
        <end position="55"/>
    </location>
</feature>
<reference evidence="2" key="2">
    <citation type="journal article" date="2019" name="Genome Biol. Evol.">
        <title>Day and night: Metabolic profiles and evolutionary relationships of six axenic non-marine cyanobacteria.</title>
        <authorList>
            <person name="Will S.E."/>
            <person name="Henke P."/>
            <person name="Boedeker C."/>
            <person name="Huang S."/>
            <person name="Brinkmann H."/>
            <person name="Rohde M."/>
            <person name="Jarek M."/>
            <person name="Friedl T."/>
            <person name="Seufert S."/>
            <person name="Schumacher M."/>
            <person name="Overmann J."/>
            <person name="Neumann-Schaal M."/>
            <person name="Petersen J."/>
        </authorList>
    </citation>
    <scope>NUCLEOTIDE SEQUENCE [LARGE SCALE GENOMIC DNA]</scope>
    <source>
        <strain evidence="2">PCC 7102</strain>
    </source>
</reference>
<dbReference type="GO" id="GO:0005886">
    <property type="term" value="C:plasma membrane"/>
    <property type="evidence" value="ECO:0007669"/>
    <property type="project" value="TreeGrafter"/>
</dbReference>